<evidence type="ECO:0000256" key="1">
    <source>
        <dbReference type="ARBA" id="ARBA00004123"/>
    </source>
</evidence>
<feature type="region of interest" description="Disordered" evidence="7">
    <location>
        <begin position="187"/>
        <end position="228"/>
    </location>
</feature>
<feature type="domain" description="C2H2-type" evidence="8">
    <location>
        <begin position="102"/>
        <end position="124"/>
    </location>
</feature>
<dbReference type="Gene3D" id="3.30.160.60">
    <property type="entry name" value="Classic Zinc Finger"/>
    <property type="match status" value="2"/>
</dbReference>
<dbReference type="InterPro" id="IPR013087">
    <property type="entry name" value="Znf_C2H2_type"/>
</dbReference>
<evidence type="ECO:0000313" key="10">
    <source>
        <dbReference type="Proteomes" id="UP001432322"/>
    </source>
</evidence>
<reference evidence="9" key="1">
    <citation type="submission" date="2023-10" db="EMBL/GenBank/DDBJ databases">
        <title>Genome assembly of Pristionchus species.</title>
        <authorList>
            <person name="Yoshida K."/>
            <person name="Sommer R.J."/>
        </authorList>
    </citation>
    <scope>NUCLEOTIDE SEQUENCE</scope>
    <source>
        <strain evidence="9">RS5133</strain>
    </source>
</reference>
<keyword evidence="10" id="KW-1185">Reference proteome</keyword>
<keyword evidence="6" id="KW-0539">Nucleus</keyword>
<dbReference type="Proteomes" id="UP001432322">
    <property type="component" value="Unassembled WGS sequence"/>
</dbReference>
<keyword evidence="4" id="KW-0863">Zinc-finger</keyword>
<feature type="domain" description="C2H2-type" evidence="8">
    <location>
        <begin position="135"/>
        <end position="155"/>
    </location>
</feature>
<evidence type="ECO:0000256" key="6">
    <source>
        <dbReference type="ARBA" id="ARBA00023242"/>
    </source>
</evidence>
<dbReference type="AlphaFoldDB" id="A0AAV5WJE5"/>
<feature type="non-terminal residue" evidence="9">
    <location>
        <position position="512"/>
    </location>
</feature>
<comment type="caution">
    <text evidence="9">The sequence shown here is derived from an EMBL/GenBank/DDBJ whole genome shotgun (WGS) entry which is preliminary data.</text>
</comment>
<feature type="compositionally biased region" description="Basic and acidic residues" evidence="7">
    <location>
        <begin position="200"/>
        <end position="228"/>
    </location>
</feature>
<feature type="domain" description="C2H2-type" evidence="8">
    <location>
        <begin position="256"/>
        <end position="280"/>
    </location>
</feature>
<keyword evidence="3" id="KW-0677">Repeat</keyword>
<keyword evidence="5" id="KW-0862">Zinc</keyword>
<dbReference type="EMBL" id="BTSY01000006">
    <property type="protein sequence ID" value="GMT32077.1"/>
    <property type="molecule type" value="Genomic_DNA"/>
</dbReference>
<organism evidence="9 10">
    <name type="scientific">Pristionchus fissidentatus</name>
    <dbReference type="NCBI Taxonomy" id="1538716"/>
    <lineage>
        <taxon>Eukaryota</taxon>
        <taxon>Metazoa</taxon>
        <taxon>Ecdysozoa</taxon>
        <taxon>Nematoda</taxon>
        <taxon>Chromadorea</taxon>
        <taxon>Rhabditida</taxon>
        <taxon>Rhabditina</taxon>
        <taxon>Diplogasteromorpha</taxon>
        <taxon>Diplogasteroidea</taxon>
        <taxon>Neodiplogasteridae</taxon>
        <taxon>Pristionchus</taxon>
    </lineage>
</organism>
<evidence type="ECO:0000256" key="5">
    <source>
        <dbReference type="ARBA" id="ARBA00022833"/>
    </source>
</evidence>
<evidence type="ECO:0000256" key="2">
    <source>
        <dbReference type="ARBA" id="ARBA00022723"/>
    </source>
</evidence>
<evidence type="ECO:0000259" key="8">
    <source>
        <dbReference type="SMART" id="SM00355"/>
    </source>
</evidence>
<evidence type="ECO:0000313" key="9">
    <source>
        <dbReference type="EMBL" id="GMT32077.1"/>
    </source>
</evidence>
<accession>A0AAV5WJE5</accession>
<gene>
    <name evidence="9" type="ORF">PFISCL1PPCAC_23374</name>
</gene>
<evidence type="ECO:0000256" key="4">
    <source>
        <dbReference type="ARBA" id="ARBA00022771"/>
    </source>
</evidence>
<dbReference type="InterPro" id="IPR050888">
    <property type="entry name" value="ZnF_C2H2-type_TF"/>
</dbReference>
<name>A0AAV5WJE5_9BILA</name>
<dbReference type="PANTHER" id="PTHR24406">
    <property type="entry name" value="TRANSCRIPTIONAL REPRESSOR CTCFL-RELATED"/>
    <property type="match status" value="1"/>
</dbReference>
<dbReference type="GO" id="GO:0005634">
    <property type="term" value="C:nucleus"/>
    <property type="evidence" value="ECO:0007669"/>
    <property type="project" value="UniProtKB-SubCell"/>
</dbReference>
<dbReference type="SMART" id="SM00355">
    <property type="entry name" value="ZnF_C2H2"/>
    <property type="match status" value="4"/>
</dbReference>
<feature type="domain" description="C2H2-type" evidence="8">
    <location>
        <begin position="423"/>
        <end position="447"/>
    </location>
</feature>
<evidence type="ECO:0000256" key="3">
    <source>
        <dbReference type="ARBA" id="ARBA00022737"/>
    </source>
</evidence>
<comment type="subcellular location">
    <subcellularLocation>
        <location evidence="1">Nucleus</location>
    </subcellularLocation>
</comment>
<proteinExistence type="predicted"/>
<sequence length="512" mass="57280">MDEPPGSMLGNGYGAPPIDLASIIDEYGSNQDVVFSDIDTDDRDMSDELRDLANELAEEETRRTRSGASPASANAAVKRARIKLWEQPMDEHCVERSSGESHSCPICGTAHRSSGMWQHLRNVHKKSLSDAGLWIHCTKCGRNFGNEISWRAHMKDTECSLAQLEFRWREGDRSEGNETTPVFECEVTDSKKKGTKRKRKEEGEGGEIVRKKFTSRSREGETEEQARERKQRCLMLNRTYMQPRPGWKIVRQASNFKCTLCAESGFPTIPSLVWHARTNHNTQLSDAEHWIHCSGCLLDFASLSSIRVHLKEAAAVGAPCGWPATSISWQVEEGSEEARRYASGLAPTVAAAAAPSSAADQLALFLSAQSDGVKEEPRDEVDWMDMITQSVEPSSTRKHTTRADRSYMQPRPGSIIVRRQTELVCQLCGERGFPTSSSLDHHMRKEHKAGFHLAEMWMHCTRCLANFANMTSVRTHVKTSGGEEEEKGCSWEDLFMCWHEKNTREAGGGGEG</sequence>
<keyword evidence="2" id="KW-0479">Metal-binding</keyword>
<protein>
    <recommendedName>
        <fullName evidence="8">C2H2-type domain-containing protein</fullName>
    </recommendedName>
</protein>
<dbReference type="GO" id="GO:0008270">
    <property type="term" value="F:zinc ion binding"/>
    <property type="evidence" value="ECO:0007669"/>
    <property type="project" value="UniProtKB-KW"/>
</dbReference>
<evidence type="ECO:0000256" key="7">
    <source>
        <dbReference type="SAM" id="MobiDB-lite"/>
    </source>
</evidence>